<reference evidence="8" key="2">
    <citation type="submission" date="2021-04" db="EMBL/GenBank/DDBJ databases">
        <authorList>
            <person name="Gilroy R."/>
        </authorList>
    </citation>
    <scope>NUCLEOTIDE SEQUENCE</scope>
    <source>
        <strain evidence="8">6627</strain>
    </source>
</reference>
<feature type="transmembrane region" description="Helical" evidence="6">
    <location>
        <begin position="219"/>
        <end position="236"/>
    </location>
</feature>
<feature type="transmembrane region" description="Helical" evidence="6">
    <location>
        <begin position="274"/>
        <end position="291"/>
    </location>
</feature>
<dbReference type="PANTHER" id="PTHR30619">
    <property type="entry name" value="DNA INTERNALIZATION/COMPETENCE PROTEIN COMEC/REC2"/>
    <property type="match status" value="1"/>
</dbReference>
<feature type="transmembrane region" description="Helical" evidence="6">
    <location>
        <begin position="7"/>
        <end position="25"/>
    </location>
</feature>
<evidence type="ECO:0000256" key="1">
    <source>
        <dbReference type="ARBA" id="ARBA00004651"/>
    </source>
</evidence>
<feature type="transmembrane region" description="Helical" evidence="6">
    <location>
        <begin position="379"/>
        <end position="401"/>
    </location>
</feature>
<evidence type="ECO:0000256" key="2">
    <source>
        <dbReference type="ARBA" id="ARBA00022475"/>
    </source>
</evidence>
<dbReference type="SMART" id="SM00849">
    <property type="entry name" value="Lactamase_B"/>
    <property type="match status" value="1"/>
</dbReference>
<dbReference type="InterPro" id="IPR004477">
    <property type="entry name" value="ComEC_N"/>
</dbReference>
<sequence length="741" mass="85544">MLINPQNWIVLAVTFLYILRVQTLGIKKLKYFLIIFGIIWYGFQSNYNYKIFQKDNFNNQNQITNITVRVFPDQIDQTNRIYKFIGTKIDNGEKVQVSYQPLHSDDLAKITKSKKAKVIEIQGKETQPELPTNENQFNYRNYLLSKNIRQIIYAKKCYVKNISGESLFDKMLEYFHSLRQNLAEYFTSLPTCLRNYCNALILGKITDDFHDTSENIKHLGLLYLFCLSGMHVFFIKKYFNEFLELFCITQETINLVLLCILPVYCILGGNNLSLSRAIWMIWVGIFSSFILKNQFSGIECWSITVIIYLILYPAMFLSLGAKLSYLLTFILLCQRDQNNFMLSFKLNNYSVPLILNSTFQWNILTVFYSVIIGELFEKVIFPATLIGATCIWFNSLCNWLLKICDSIFNQLAQLNTIITFGKLPMIFCIIILILFFQLENNVHKKVKWMLIILIYTGNYAYIHFPLSSEVVYFDIGQGDSTLIRTKFNQDVVLIDTGGKVNFGKQKQTKGTTMGESVIANYLLSKGIDQIDGLYLTHQDTDHVGYFPSIGREIHYKKIYVPAGMENLVSFQARLAQIYSQRPIVVPLTNQISAENGLQILHPFNAGKGTNKDSLVLLKKINDFTFLFTGDLDQEGELQVLEHYPMLRTDFFKVGHHGSKTATNPNFVSHLHPKFAIISAGRHNRFHHPNQETLQTLNQYQIPYLLTAKDGMIKISVYRNRYQITNGGNAFGCTRSDSKDKR</sequence>
<dbReference type="Pfam" id="PF00753">
    <property type="entry name" value="Lactamase_B"/>
    <property type="match status" value="1"/>
</dbReference>
<accession>A0A9D1UXR8</accession>
<evidence type="ECO:0000313" key="9">
    <source>
        <dbReference type="Proteomes" id="UP000823963"/>
    </source>
</evidence>
<dbReference type="Pfam" id="PF03772">
    <property type="entry name" value="Competence"/>
    <property type="match status" value="1"/>
</dbReference>
<dbReference type="NCBIfam" id="TIGR00360">
    <property type="entry name" value="ComEC_N-term"/>
    <property type="match status" value="1"/>
</dbReference>
<keyword evidence="2" id="KW-1003">Cell membrane</keyword>
<reference evidence="8" key="1">
    <citation type="journal article" date="2021" name="PeerJ">
        <title>Extensive microbial diversity within the chicken gut microbiome revealed by metagenomics and culture.</title>
        <authorList>
            <person name="Gilroy R."/>
            <person name="Ravi A."/>
            <person name="Getino M."/>
            <person name="Pursley I."/>
            <person name="Horton D.L."/>
            <person name="Alikhan N.F."/>
            <person name="Baker D."/>
            <person name="Gharbi K."/>
            <person name="Hall N."/>
            <person name="Watson M."/>
            <person name="Adriaenssens E.M."/>
            <person name="Foster-Nyarko E."/>
            <person name="Jarju S."/>
            <person name="Secka A."/>
            <person name="Antonio M."/>
            <person name="Oren A."/>
            <person name="Chaudhuri R.R."/>
            <person name="La Ragione R."/>
            <person name="Hildebrand F."/>
            <person name="Pallen M.J."/>
        </authorList>
    </citation>
    <scope>NUCLEOTIDE SEQUENCE</scope>
    <source>
        <strain evidence="8">6627</strain>
    </source>
</reference>
<evidence type="ECO:0000256" key="5">
    <source>
        <dbReference type="ARBA" id="ARBA00023136"/>
    </source>
</evidence>
<dbReference type="InterPro" id="IPR004797">
    <property type="entry name" value="Competence_ComEC/Rec2"/>
</dbReference>
<comment type="caution">
    <text evidence="8">The sequence shown here is derived from an EMBL/GenBank/DDBJ whole genome shotgun (WGS) entry which is preliminary data.</text>
</comment>
<gene>
    <name evidence="8" type="ORF">H9861_05965</name>
</gene>
<feature type="transmembrane region" description="Helical" evidence="6">
    <location>
        <begin position="31"/>
        <end position="49"/>
    </location>
</feature>
<dbReference type="AlphaFoldDB" id="A0A9D1UXR8"/>
<feature type="transmembrane region" description="Helical" evidence="6">
    <location>
        <begin position="242"/>
        <end position="267"/>
    </location>
</feature>
<dbReference type="NCBIfam" id="TIGR00361">
    <property type="entry name" value="ComEC_Rec2"/>
    <property type="match status" value="1"/>
</dbReference>
<dbReference type="GO" id="GO:0030420">
    <property type="term" value="P:establishment of competence for transformation"/>
    <property type="evidence" value="ECO:0007669"/>
    <property type="project" value="InterPro"/>
</dbReference>
<dbReference type="SUPFAM" id="SSF56281">
    <property type="entry name" value="Metallo-hydrolase/oxidoreductase"/>
    <property type="match status" value="1"/>
</dbReference>
<name>A0A9D1UXR8_9LACO</name>
<proteinExistence type="predicted"/>
<keyword evidence="5 6" id="KW-0472">Membrane</keyword>
<dbReference type="Proteomes" id="UP000823963">
    <property type="component" value="Unassembled WGS sequence"/>
</dbReference>
<dbReference type="InterPro" id="IPR052159">
    <property type="entry name" value="Competence_DNA_uptake"/>
</dbReference>
<evidence type="ECO:0000313" key="8">
    <source>
        <dbReference type="EMBL" id="HIX02283.1"/>
    </source>
</evidence>
<dbReference type="EMBL" id="DXFP01000053">
    <property type="protein sequence ID" value="HIX02283.1"/>
    <property type="molecule type" value="Genomic_DNA"/>
</dbReference>
<dbReference type="InterPro" id="IPR036866">
    <property type="entry name" value="RibonucZ/Hydroxyglut_hydro"/>
</dbReference>
<evidence type="ECO:0000256" key="6">
    <source>
        <dbReference type="SAM" id="Phobius"/>
    </source>
</evidence>
<feature type="transmembrane region" description="Helical" evidence="6">
    <location>
        <begin position="448"/>
        <end position="466"/>
    </location>
</feature>
<dbReference type="GO" id="GO:0005886">
    <property type="term" value="C:plasma membrane"/>
    <property type="evidence" value="ECO:0007669"/>
    <property type="project" value="UniProtKB-SubCell"/>
</dbReference>
<protein>
    <submittedName>
        <fullName evidence="8">DNA internalization-related competence protein ComEC/Rec2</fullName>
    </submittedName>
</protein>
<keyword evidence="3 6" id="KW-0812">Transmembrane</keyword>
<dbReference type="Pfam" id="PF13567">
    <property type="entry name" value="DUF4131"/>
    <property type="match status" value="1"/>
</dbReference>
<dbReference type="Gene3D" id="3.60.15.10">
    <property type="entry name" value="Ribonuclease Z/Hydroxyacylglutathione hydrolase-like"/>
    <property type="match status" value="1"/>
</dbReference>
<comment type="subcellular location">
    <subcellularLocation>
        <location evidence="1">Cell membrane</location>
        <topology evidence="1">Multi-pass membrane protein</topology>
    </subcellularLocation>
</comment>
<dbReference type="PANTHER" id="PTHR30619:SF7">
    <property type="entry name" value="BETA-LACTAMASE DOMAIN PROTEIN"/>
    <property type="match status" value="1"/>
</dbReference>
<feature type="transmembrane region" description="Helical" evidence="6">
    <location>
        <begin position="353"/>
        <end position="373"/>
    </location>
</feature>
<dbReference type="InterPro" id="IPR025405">
    <property type="entry name" value="DUF4131"/>
</dbReference>
<dbReference type="InterPro" id="IPR001279">
    <property type="entry name" value="Metallo-B-lactamas"/>
</dbReference>
<dbReference type="InterPro" id="IPR035681">
    <property type="entry name" value="ComA-like_MBL"/>
</dbReference>
<feature type="domain" description="Metallo-beta-lactamase" evidence="7">
    <location>
        <begin position="477"/>
        <end position="681"/>
    </location>
</feature>
<evidence type="ECO:0000256" key="3">
    <source>
        <dbReference type="ARBA" id="ARBA00022692"/>
    </source>
</evidence>
<evidence type="ECO:0000256" key="4">
    <source>
        <dbReference type="ARBA" id="ARBA00022989"/>
    </source>
</evidence>
<organism evidence="8 9">
    <name type="scientific">Candidatus Ligilactobacillus excrementigallinarum</name>
    <dbReference type="NCBI Taxonomy" id="2838641"/>
    <lineage>
        <taxon>Bacteria</taxon>
        <taxon>Bacillati</taxon>
        <taxon>Bacillota</taxon>
        <taxon>Bacilli</taxon>
        <taxon>Lactobacillales</taxon>
        <taxon>Lactobacillaceae</taxon>
        <taxon>Ligilactobacillus</taxon>
    </lineage>
</organism>
<dbReference type="CDD" id="cd07731">
    <property type="entry name" value="ComA-like_MBL-fold"/>
    <property type="match status" value="1"/>
</dbReference>
<feature type="transmembrane region" description="Helical" evidence="6">
    <location>
        <begin position="303"/>
        <end position="332"/>
    </location>
</feature>
<keyword evidence="4 6" id="KW-1133">Transmembrane helix</keyword>
<evidence type="ECO:0000259" key="7">
    <source>
        <dbReference type="SMART" id="SM00849"/>
    </source>
</evidence>
<feature type="transmembrane region" description="Helical" evidence="6">
    <location>
        <begin position="413"/>
        <end position="436"/>
    </location>
</feature>